<gene>
    <name evidence="1" type="ORF">THIAE_06025</name>
</gene>
<name>W0DWZ7_9GAMM</name>
<reference evidence="1 2" key="1">
    <citation type="submission" date="2013-12" db="EMBL/GenBank/DDBJ databases">
        <authorList>
            <consortium name="DOE Joint Genome Institute"/>
            <person name="Kappler U."/>
            <person name="Huntemann M."/>
            <person name="Han J."/>
            <person name="Chen A."/>
            <person name="Kyrpides N."/>
            <person name="Mavromatis K."/>
            <person name="Markowitz V."/>
            <person name="Palaniappan K."/>
            <person name="Ivanova N."/>
            <person name="Schaumberg A."/>
            <person name="Pati A."/>
            <person name="Liolios K."/>
            <person name="Nordberg H.P."/>
            <person name="Cantor M.N."/>
            <person name="Hua S.X."/>
            <person name="Woyke T."/>
        </authorList>
    </citation>
    <scope>NUCLEOTIDE SEQUENCE [LARGE SCALE GENOMIC DNA]</scope>
    <source>
        <strain evidence="2">AL2</strain>
    </source>
</reference>
<dbReference type="HOGENOM" id="CLU_2511642_0_0_6"/>
<dbReference type="Proteomes" id="UP000005380">
    <property type="component" value="Chromosome"/>
</dbReference>
<accession>W0DWZ7</accession>
<protein>
    <submittedName>
        <fullName evidence="1">Uncharacterized protein</fullName>
    </submittedName>
</protein>
<evidence type="ECO:0000313" key="1">
    <source>
        <dbReference type="EMBL" id="AHF01391.1"/>
    </source>
</evidence>
<evidence type="ECO:0000313" key="2">
    <source>
        <dbReference type="Proteomes" id="UP000005380"/>
    </source>
</evidence>
<sequence length="85" mass="9860">MDYRELLVKELNSIAKHYVEHWFEQQGERIYGEVLIFEGRVTGWTIDEPPFPYEWRPGTYAVSKDQILLAVGGNDADGAEDWITV</sequence>
<organism evidence="1 2">
    <name type="scientific">Thiomicrospira aerophila AL3</name>
    <dbReference type="NCBI Taxonomy" id="717772"/>
    <lineage>
        <taxon>Bacteria</taxon>
        <taxon>Pseudomonadati</taxon>
        <taxon>Pseudomonadota</taxon>
        <taxon>Gammaproteobacteria</taxon>
        <taxon>Thiotrichales</taxon>
        <taxon>Piscirickettsiaceae</taxon>
        <taxon>Thiomicrospira</taxon>
    </lineage>
</organism>
<keyword evidence="2" id="KW-1185">Reference proteome</keyword>
<dbReference type="STRING" id="717772.THIAE_06025"/>
<dbReference type="RefSeq" id="WP_006460487.1">
    <property type="nucleotide sequence ID" value="NZ_CP007030.1"/>
</dbReference>
<dbReference type="EMBL" id="CP007030">
    <property type="protein sequence ID" value="AHF01391.1"/>
    <property type="molecule type" value="Genomic_DNA"/>
</dbReference>
<dbReference type="OrthoDB" id="5680613at2"/>
<dbReference type="AlphaFoldDB" id="W0DWZ7"/>
<dbReference type="KEGG" id="tao:THIAE_06025"/>
<dbReference type="InParanoid" id="W0DWZ7"/>
<proteinExistence type="predicted"/>